<accession>A0A4Y4E4D6</accession>
<dbReference type="AlphaFoldDB" id="A0A4Y4E4D6"/>
<evidence type="ECO:0000313" key="3">
    <source>
        <dbReference type="Proteomes" id="UP000316659"/>
    </source>
</evidence>
<protein>
    <submittedName>
        <fullName evidence="2">Uncharacterized protein</fullName>
    </submittedName>
</protein>
<reference evidence="2 3" key="1">
    <citation type="submission" date="2019-06" db="EMBL/GenBank/DDBJ databases">
        <title>Whole genome shotgun sequence of Cellulosimicrobium cellulans NBRC 15516.</title>
        <authorList>
            <person name="Hosoyama A."/>
            <person name="Uohara A."/>
            <person name="Ohji S."/>
            <person name="Ichikawa N."/>
        </authorList>
    </citation>
    <scope>NUCLEOTIDE SEQUENCE [LARGE SCALE GENOMIC DNA]</scope>
    <source>
        <strain evidence="2 3">NBRC 15516</strain>
    </source>
</reference>
<dbReference type="EMBL" id="BJNZ01000040">
    <property type="protein sequence ID" value="GED11837.1"/>
    <property type="molecule type" value="Genomic_DNA"/>
</dbReference>
<evidence type="ECO:0000313" key="2">
    <source>
        <dbReference type="EMBL" id="GED11837.1"/>
    </source>
</evidence>
<proteinExistence type="predicted"/>
<comment type="caution">
    <text evidence="2">The sequence shown here is derived from an EMBL/GenBank/DDBJ whole genome shotgun (WGS) entry which is preliminary data.</text>
</comment>
<sequence>MAIRIAASFDSAPVVRSRTFSSGSGSVPAIRRARSTTGRESIPEKRWSSVPIWLRTVSTIAGWLCPRIALIWPDVKSRTRRPSAVVTKLPDALSTISGVNGPP</sequence>
<evidence type="ECO:0000256" key="1">
    <source>
        <dbReference type="SAM" id="MobiDB-lite"/>
    </source>
</evidence>
<gene>
    <name evidence="2" type="ORF">CCE02nite_38360</name>
</gene>
<organism evidence="2 3">
    <name type="scientific">Cellulosimicrobium cellulans</name>
    <name type="common">Arthrobacter luteus</name>
    <dbReference type="NCBI Taxonomy" id="1710"/>
    <lineage>
        <taxon>Bacteria</taxon>
        <taxon>Bacillati</taxon>
        <taxon>Actinomycetota</taxon>
        <taxon>Actinomycetes</taxon>
        <taxon>Micrococcales</taxon>
        <taxon>Promicromonosporaceae</taxon>
        <taxon>Cellulosimicrobium</taxon>
    </lineage>
</organism>
<dbReference type="Proteomes" id="UP000316659">
    <property type="component" value="Unassembled WGS sequence"/>
</dbReference>
<name>A0A4Y4E4D6_CELCE</name>
<feature type="region of interest" description="Disordered" evidence="1">
    <location>
        <begin position="19"/>
        <end position="40"/>
    </location>
</feature>